<protein>
    <recommendedName>
        <fullName evidence="2">NACHT domain-containing protein</fullName>
    </recommendedName>
</protein>
<organism evidence="3 4">
    <name type="scientific">Glutinoglossum americanum</name>
    <dbReference type="NCBI Taxonomy" id="1670608"/>
    <lineage>
        <taxon>Eukaryota</taxon>
        <taxon>Fungi</taxon>
        <taxon>Dikarya</taxon>
        <taxon>Ascomycota</taxon>
        <taxon>Pezizomycotina</taxon>
        <taxon>Geoglossomycetes</taxon>
        <taxon>Geoglossales</taxon>
        <taxon>Geoglossaceae</taxon>
        <taxon>Glutinoglossum</taxon>
    </lineage>
</organism>
<dbReference type="InterPro" id="IPR054471">
    <property type="entry name" value="GPIID_WHD"/>
</dbReference>
<accession>A0A9P8I1H5</accession>
<sequence length="789" mass="91561">MAANHRIQEAFERAKCEFQRSLKNPTLFAEIQKTTCIEEVYDAADKLQEEQSRRGHLRHLRRIEPYLERLRQYSEVINTFVQAKADILALIWGPIRFLLQTTKNLIVSFDAVVNAMADIGEKLPLFGEYAQLFSSNDRINDILCLFFKDILDFYLTALNFFGAKRWELLFESVWPRHKTRIELVAANIERHGLLMSNEVNLEHITEAHDARNAALDHYERTREFQERQDFESVDAYIRPRLYDGELDRFRRTCCKDAGRWLQKEKTFNSWLDPDDATTRLVWLQGIPGAGKTYLSSQIVEKARALTRTGTLFAFLSYRESNSTSTISIFHSLIFQLVSEDRNLQSILCDAFQSDRRNLKNNTNFVQETLSKLLECTEPTYIIMDGLDEITRLERQITLRTLLDILKHCNKTKLLISSRLEDDIASILKDNVQTIRVDHKNAGCLQAYITSRTQQWLCDSNFDARVCSEVKALLAPLAAKAKGMFLYTRIVMDGITMCHNLDLIRSELSILPESLDEAYARVLGRLDNLQPNFRERARRVLGWIGCSPVPLTRNEVEQALCIVPGRLDHLPRIEGSLNIAQLCGPIVEVLGDHLHFVHFTVMEYLFGRQTDSLFSLMQATVDLTTTCLTYLCLDPFNPEIEKGYLTENIISGGYRLHAFAASQWVELVRKCAGMLRNQTPPDELITLLENFITERENMGYKDLSKHTPEYSELETFKEKWPKLYTMLCHASKFRQLDVGDWRFDEELTKVLEHRRFVDGFRPIYFVILFSMHLRTVRSDALPRIRTLYKL</sequence>
<dbReference type="InterPro" id="IPR056884">
    <property type="entry name" value="NPHP3-like_N"/>
</dbReference>
<dbReference type="Pfam" id="PF24809">
    <property type="entry name" value="DUF7708"/>
    <property type="match status" value="1"/>
</dbReference>
<dbReference type="PANTHER" id="PTHR10039">
    <property type="entry name" value="AMELOGENIN"/>
    <property type="match status" value="1"/>
</dbReference>
<dbReference type="InterPro" id="IPR027417">
    <property type="entry name" value="P-loop_NTPase"/>
</dbReference>
<dbReference type="PANTHER" id="PTHR10039:SF14">
    <property type="entry name" value="NACHT DOMAIN-CONTAINING PROTEIN"/>
    <property type="match status" value="1"/>
</dbReference>
<dbReference type="Gene3D" id="3.40.50.300">
    <property type="entry name" value="P-loop containing nucleotide triphosphate hydrolases"/>
    <property type="match status" value="1"/>
</dbReference>
<dbReference type="OrthoDB" id="21416at2759"/>
<name>A0A9P8I1H5_9PEZI</name>
<dbReference type="EMBL" id="JAGHQL010000074">
    <property type="protein sequence ID" value="KAH0541603.1"/>
    <property type="molecule type" value="Genomic_DNA"/>
</dbReference>
<proteinExistence type="predicted"/>
<gene>
    <name evidence="3" type="ORF">FGG08_003951</name>
</gene>
<evidence type="ECO:0000259" key="2">
    <source>
        <dbReference type="PROSITE" id="PS50837"/>
    </source>
</evidence>
<evidence type="ECO:0000256" key="1">
    <source>
        <dbReference type="ARBA" id="ARBA00022737"/>
    </source>
</evidence>
<feature type="domain" description="NACHT" evidence="2">
    <location>
        <begin position="279"/>
        <end position="418"/>
    </location>
</feature>
<dbReference type="SUPFAM" id="SSF52540">
    <property type="entry name" value="P-loop containing nucleoside triphosphate hydrolases"/>
    <property type="match status" value="1"/>
</dbReference>
<dbReference type="Pfam" id="PF22939">
    <property type="entry name" value="WHD_GPIID"/>
    <property type="match status" value="1"/>
</dbReference>
<dbReference type="InterPro" id="IPR056125">
    <property type="entry name" value="DUF7708"/>
</dbReference>
<reference evidence="3" key="1">
    <citation type="submission" date="2021-03" db="EMBL/GenBank/DDBJ databases">
        <title>Comparative genomics and phylogenomic investigation of the class Geoglossomycetes provide insights into ecological specialization and systematics.</title>
        <authorList>
            <person name="Melie T."/>
            <person name="Pirro S."/>
            <person name="Miller A.N."/>
            <person name="Quandt A."/>
        </authorList>
    </citation>
    <scope>NUCLEOTIDE SEQUENCE</scope>
    <source>
        <strain evidence="3">GBOQ0MN5Z8</strain>
    </source>
</reference>
<evidence type="ECO:0000313" key="3">
    <source>
        <dbReference type="EMBL" id="KAH0541603.1"/>
    </source>
</evidence>
<dbReference type="InterPro" id="IPR007111">
    <property type="entry name" value="NACHT_NTPase"/>
</dbReference>
<keyword evidence="4" id="KW-1185">Reference proteome</keyword>
<dbReference type="Proteomes" id="UP000698800">
    <property type="component" value="Unassembled WGS sequence"/>
</dbReference>
<keyword evidence="1" id="KW-0677">Repeat</keyword>
<dbReference type="PROSITE" id="PS50837">
    <property type="entry name" value="NACHT"/>
    <property type="match status" value="1"/>
</dbReference>
<dbReference type="Pfam" id="PF24883">
    <property type="entry name" value="NPHP3_N"/>
    <property type="match status" value="1"/>
</dbReference>
<dbReference type="AlphaFoldDB" id="A0A9P8I1H5"/>
<evidence type="ECO:0000313" key="4">
    <source>
        <dbReference type="Proteomes" id="UP000698800"/>
    </source>
</evidence>
<comment type="caution">
    <text evidence="3">The sequence shown here is derived from an EMBL/GenBank/DDBJ whole genome shotgun (WGS) entry which is preliminary data.</text>
</comment>